<evidence type="ECO:0000256" key="6">
    <source>
        <dbReference type="SAM" id="MobiDB-lite"/>
    </source>
</evidence>
<dbReference type="PANTHER" id="PTHR33377:SF101">
    <property type="entry name" value="NB-ARC DOMAIN CONTAINING PROTEIN, EXPRESSED"/>
    <property type="match status" value="1"/>
</dbReference>
<dbReference type="AlphaFoldDB" id="A0A835AN98"/>
<evidence type="ECO:0000313" key="10">
    <source>
        <dbReference type="Proteomes" id="UP000636709"/>
    </source>
</evidence>
<dbReference type="EMBL" id="JACEFO010002453">
    <property type="protein sequence ID" value="KAF8659801.1"/>
    <property type="molecule type" value="Genomic_DNA"/>
</dbReference>
<comment type="caution">
    <text evidence="9">The sequence shown here is derived from an EMBL/GenBank/DDBJ whole genome shotgun (WGS) entry which is preliminary data.</text>
</comment>
<dbReference type="PANTHER" id="PTHR33377">
    <property type="entry name" value="OS10G0134700 PROTEIN-RELATED"/>
    <property type="match status" value="1"/>
</dbReference>
<dbReference type="InterPro" id="IPR027417">
    <property type="entry name" value="P-loop_NTPase"/>
</dbReference>
<protein>
    <submittedName>
        <fullName evidence="9">Uncharacterized protein</fullName>
    </submittedName>
</protein>
<evidence type="ECO:0000313" key="9">
    <source>
        <dbReference type="EMBL" id="KAF8659801.1"/>
    </source>
</evidence>
<accession>A0A835AN98</accession>
<keyword evidence="5" id="KW-0611">Plant defense</keyword>
<proteinExistence type="inferred from homology"/>
<evidence type="ECO:0000256" key="1">
    <source>
        <dbReference type="ARBA" id="ARBA00008894"/>
    </source>
</evidence>
<evidence type="ECO:0000256" key="5">
    <source>
        <dbReference type="ARBA" id="ARBA00022821"/>
    </source>
</evidence>
<feature type="compositionally biased region" description="Basic residues" evidence="6">
    <location>
        <begin position="461"/>
        <end position="474"/>
    </location>
</feature>
<keyword evidence="4" id="KW-0547">Nucleotide-binding</keyword>
<dbReference type="Pfam" id="PF00931">
    <property type="entry name" value="NB-ARC"/>
    <property type="match status" value="1"/>
</dbReference>
<evidence type="ECO:0000259" key="8">
    <source>
        <dbReference type="Pfam" id="PF18052"/>
    </source>
</evidence>
<feature type="domain" description="Disease resistance N-terminal" evidence="8">
    <location>
        <begin position="11"/>
        <end position="72"/>
    </location>
</feature>
<dbReference type="InterPro" id="IPR041118">
    <property type="entry name" value="Rx_N"/>
</dbReference>
<feature type="domain" description="NB-ARC" evidence="7">
    <location>
        <begin position="192"/>
        <end position="366"/>
    </location>
</feature>
<dbReference type="Proteomes" id="UP000636709">
    <property type="component" value="Unassembled WGS sequence"/>
</dbReference>
<dbReference type="InterPro" id="IPR002182">
    <property type="entry name" value="NB-ARC"/>
</dbReference>
<dbReference type="GO" id="GO:0006952">
    <property type="term" value="P:defense response"/>
    <property type="evidence" value="ECO:0007669"/>
    <property type="project" value="UniProtKB-KW"/>
</dbReference>
<sequence>MAETIVSALIGDAVSRVISLLTGRFNHHQSTEAKLRKICHMLVRIHSVVEEAKGRRITNPGVLQWLSELIDGEHQGRYLLDMIGGGSGGDRNELKDKEYSSDKVLPLPRASSISPFNPAKRMRVAARSAMKRALSICDLCGADEIDRVLESLQGVSADLGEFIMLLQGYQPISRPLPTNIFVDGQMFGRHVEKERIINFLLHTDDRSSGELGVLPIVGAIGVGKTTLVQHACDDDRVRRHFSVIVFFNFSCTYAIATSGTTAAALRSKHVIGAADQLSLNDPLHWIKRNFHNQKFLIVFENVDMCQKQRLEELLLKLRCAAQGSRVIFTTNNRRVSTLGTVEPIILKVLPNPEYWFFFKAHAFAGRDLEENPRLVTAGEAIARKLNGSFYGAKIVGRLLKDHPDPRFWCKVLRSNIGGLSLLGDGIGYIADLSGNLLPDHVNVCRVNISKPSSKGTESRGMRFRRGKSSNKAKKGSTTPWQNGEKKVDGGAGSNSRQVAPDTGFGDIGYGSSIDETFFEANPWLESDCEDDFYSVNGDLTPARSLSSQTSRIPPSPAAKNLPTLGAILKAEPLKPPNQNMRKLGDLLREPQDEGDLSRVDSLRLAEEANRCCVPQFARAISCNDRRRSLQK</sequence>
<evidence type="ECO:0000259" key="7">
    <source>
        <dbReference type="Pfam" id="PF00931"/>
    </source>
</evidence>
<dbReference type="SUPFAM" id="SSF52540">
    <property type="entry name" value="P-loop containing nucleoside triphosphate hydrolases"/>
    <property type="match status" value="1"/>
</dbReference>
<keyword evidence="10" id="KW-1185">Reference proteome</keyword>
<dbReference type="Gene3D" id="3.40.50.300">
    <property type="entry name" value="P-loop containing nucleotide triphosphate hydrolases"/>
    <property type="match status" value="1"/>
</dbReference>
<name>A0A835AN98_9POAL</name>
<reference evidence="9" key="1">
    <citation type="submission" date="2020-07" db="EMBL/GenBank/DDBJ databases">
        <title>Genome sequence and genetic diversity analysis of an under-domesticated orphan crop, white fonio (Digitaria exilis).</title>
        <authorList>
            <person name="Bennetzen J.L."/>
            <person name="Chen S."/>
            <person name="Ma X."/>
            <person name="Wang X."/>
            <person name="Yssel A.E.J."/>
            <person name="Chaluvadi S.R."/>
            <person name="Johnson M."/>
            <person name="Gangashetty P."/>
            <person name="Hamidou F."/>
            <person name="Sanogo M.D."/>
            <person name="Zwaenepoel A."/>
            <person name="Wallace J."/>
            <person name="Van De Peer Y."/>
            <person name="Van Deynze A."/>
        </authorList>
    </citation>
    <scope>NUCLEOTIDE SEQUENCE</scope>
    <source>
        <tissue evidence="9">Leaves</tissue>
    </source>
</reference>
<dbReference type="OrthoDB" id="648973at2759"/>
<gene>
    <name evidence="9" type="ORF">HU200_058268</name>
</gene>
<dbReference type="Pfam" id="PF18052">
    <property type="entry name" value="Rx_N"/>
    <property type="match status" value="1"/>
</dbReference>
<evidence type="ECO:0000256" key="4">
    <source>
        <dbReference type="ARBA" id="ARBA00022741"/>
    </source>
</evidence>
<evidence type="ECO:0000256" key="3">
    <source>
        <dbReference type="ARBA" id="ARBA00022737"/>
    </source>
</evidence>
<evidence type="ECO:0000256" key="2">
    <source>
        <dbReference type="ARBA" id="ARBA00022614"/>
    </source>
</evidence>
<comment type="similarity">
    <text evidence="1">Belongs to the disease resistance NB-LRR family.</text>
</comment>
<feature type="region of interest" description="Disordered" evidence="6">
    <location>
        <begin position="449"/>
        <end position="502"/>
    </location>
</feature>
<dbReference type="GO" id="GO:0043531">
    <property type="term" value="F:ADP binding"/>
    <property type="evidence" value="ECO:0007669"/>
    <property type="project" value="InterPro"/>
</dbReference>
<keyword evidence="2" id="KW-0433">Leucine-rich repeat</keyword>
<organism evidence="9 10">
    <name type="scientific">Digitaria exilis</name>
    <dbReference type="NCBI Taxonomy" id="1010633"/>
    <lineage>
        <taxon>Eukaryota</taxon>
        <taxon>Viridiplantae</taxon>
        <taxon>Streptophyta</taxon>
        <taxon>Embryophyta</taxon>
        <taxon>Tracheophyta</taxon>
        <taxon>Spermatophyta</taxon>
        <taxon>Magnoliopsida</taxon>
        <taxon>Liliopsida</taxon>
        <taxon>Poales</taxon>
        <taxon>Poaceae</taxon>
        <taxon>PACMAD clade</taxon>
        <taxon>Panicoideae</taxon>
        <taxon>Panicodae</taxon>
        <taxon>Paniceae</taxon>
        <taxon>Anthephorinae</taxon>
        <taxon>Digitaria</taxon>
    </lineage>
</organism>
<keyword evidence="3" id="KW-0677">Repeat</keyword>